<organism evidence="2 3">
    <name type="scientific">Calorimonas adulescens</name>
    <dbReference type="NCBI Taxonomy" id="2606906"/>
    <lineage>
        <taxon>Bacteria</taxon>
        <taxon>Bacillati</taxon>
        <taxon>Bacillota</taxon>
        <taxon>Clostridia</taxon>
        <taxon>Thermoanaerobacterales</taxon>
        <taxon>Thermoanaerobacteraceae</taxon>
        <taxon>Calorimonas</taxon>
    </lineage>
</organism>
<dbReference type="RefSeq" id="WP_149544059.1">
    <property type="nucleotide sequence ID" value="NZ_VTPS01000001.1"/>
</dbReference>
<keyword evidence="1" id="KW-0812">Transmembrane</keyword>
<feature type="transmembrane region" description="Helical" evidence="1">
    <location>
        <begin position="40"/>
        <end position="65"/>
    </location>
</feature>
<comment type="caution">
    <text evidence="2">The sequence shown here is derived from an EMBL/GenBank/DDBJ whole genome shotgun (WGS) entry which is preliminary data.</text>
</comment>
<dbReference type="AlphaFoldDB" id="A0A5D8QG14"/>
<sequence>MGKRDIHINYRWVLYVCILSFILSILISSLSSLLLEDVTLIIALLILLVIILIGIIFDIIGVAVTSADEEPFHAMASDRVFGAKYAIKLIRNADMVSNFCNDVVGDICGVVSGVSMAIILARFGMIFNFFKMSYMSIIMSAVVSTLTIGGKAIGKSVAIDNSLFICLWVGKILNLISDRTGIDFFNDKKNKSKRNRKADRDV</sequence>
<reference evidence="2 3" key="1">
    <citation type="submission" date="2019-08" db="EMBL/GenBank/DDBJ databases">
        <title>Calorimonas adulescens gen. nov., sp. nov., an anaerobic thermophilic bacterium from Sakhalin hot spring.</title>
        <authorList>
            <person name="Khomyakova M.A."/>
            <person name="Merkel A.Y."/>
            <person name="Novikov A."/>
            <person name="Bonch-Osmolovskaya E.A."/>
            <person name="Slobodkin A.I."/>
        </authorList>
    </citation>
    <scope>NUCLEOTIDE SEQUENCE [LARGE SCALE GENOMIC DNA]</scope>
    <source>
        <strain evidence="2 3">A05MB</strain>
    </source>
</reference>
<keyword evidence="1" id="KW-1133">Transmembrane helix</keyword>
<protein>
    <recommendedName>
        <fullName evidence="4">Mg2+ and Co2+ transporter CorB</fullName>
    </recommendedName>
</protein>
<keyword evidence="1" id="KW-0472">Membrane</keyword>
<feature type="transmembrane region" description="Helical" evidence="1">
    <location>
        <begin position="12"/>
        <end position="34"/>
    </location>
</feature>
<proteinExistence type="predicted"/>
<evidence type="ECO:0008006" key="4">
    <source>
        <dbReference type="Google" id="ProtNLM"/>
    </source>
</evidence>
<keyword evidence="3" id="KW-1185">Reference proteome</keyword>
<name>A0A5D8QG14_9THEO</name>
<accession>A0A5D8QG14</accession>
<evidence type="ECO:0000313" key="3">
    <source>
        <dbReference type="Proteomes" id="UP000322976"/>
    </source>
</evidence>
<dbReference type="EMBL" id="VTPS01000001">
    <property type="protein sequence ID" value="TZE83441.1"/>
    <property type="molecule type" value="Genomic_DNA"/>
</dbReference>
<feature type="transmembrane region" description="Helical" evidence="1">
    <location>
        <begin position="103"/>
        <end position="127"/>
    </location>
</feature>
<evidence type="ECO:0000313" key="2">
    <source>
        <dbReference type="EMBL" id="TZE83441.1"/>
    </source>
</evidence>
<dbReference type="Proteomes" id="UP000322976">
    <property type="component" value="Unassembled WGS sequence"/>
</dbReference>
<gene>
    <name evidence="2" type="ORF">FWJ32_00715</name>
</gene>
<evidence type="ECO:0000256" key="1">
    <source>
        <dbReference type="SAM" id="Phobius"/>
    </source>
</evidence>